<proteinExistence type="predicted"/>
<feature type="domain" description="HTH lacI-type" evidence="4">
    <location>
        <begin position="7"/>
        <end position="61"/>
    </location>
</feature>
<dbReference type="EMBL" id="CP073078">
    <property type="protein sequence ID" value="QUD87861.1"/>
    <property type="molecule type" value="Genomic_DNA"/>
</dbReference>
<dbReference type="Gene3D" id="1.10.260.40">
    <property type="entry name" value="lambda repressor-like DNA-binding domains"/>
    <property type="match status" value="1"/>
</dbReference>
<dbReference type="PROSITE" id="PS00356">
    <property type="entry name" value="HTH_LACI_1"/>
    <property type="match status" value="1"/>
</dbReference>
<name>A0A975FZ68_9CAUL</name>
<dbReference type="SUPFAM" id="SSF53822">
    <property type="entry name" value="Periplasmic binding protein-like I"/>
    <property type="match status" value="1"/>
</dbReference>
<dbReference type="GO" id="GO:0000976">
    <property type="term" value="F:transcription cis-regulatory region binding"/>
    <property type="evidence" value="ECO:0007669"/>
    <property type="project" value="TreeGrafter"/>
</dbReference>
<dbReference type="InterPro" id="IPR010982">
    <property type="entry name" value="Lambda_DNA-bd_dom_sf"/>
</dbReference>
<evidence type="ECO:0000313" key="6">
    <source>
        <dbReference type="Proteomes" id="UP000676409"/>
    </source>
</evidence>
<dbReference type="RefSeq" id="WP_211937912.1">
    <property type="nucleotide sequence ID" value="NZ_CP073078.1"/>
</dbReference>
<dbReference type="PANTHER" id="PTHR30146">
    <property type="entry name" value="LACI-RELATED TRANSCRIPTIONAL REPRESSOR"/>
    <property type="match status" value="1"/>
</dbReference>
<keyword evidence="1" id="KW-0805">Transcription regulation</keyword>
<dbReference type="InterPro" id="IPR046335">
    <property type="entry name" value="LacI/GalR-like_sensor"/>
</dbReference>
<dbReference type="Pfam" id="PF00356">
    <property type="entry name" value="LacI"/>
    <property type="match status" value="1"/>
</dbReference>
<dbReference type="InterPro" id="IPR000843">
    <property type="entry name" value="HTH_LacI"/>
</dbReference>
<evidence type="ECO:0000259" key="4">
    <source>
        <dbReference type="PROSITE" id="PS50932"/>
    </source>
</evidence>
<evidence type="ECO:0000256" key="3">
    <source>
        <dbReference type="ARBA" id="ARBA00023163"/>
    </source>
</evidence>
<reference evidence="5" key="1">
    <citation type="submission" date="2021-04" db="EMBL/GenBank/DDBJ databases">
        <title>The complete genome sequence of Caulobacter sp. S6.</title>
        <authorList>
            <person name="Tang Y."/>
            <person name="Ouyang W."/>
            <person name="Liu Q."/>
            <person name="Huang B."/>
            <person name="Guo Z."/>
            <person name="Lei P."/>
        </authorList>
    </citation>
    <scope>NUCLEOTIDE SEQUENCE</scope>
    <source>
        <strain evidence="5">S6</strain>
    </source>
</reference>
<dbReference type="CDD" id="cd01392">
    <property type="entry name" value="HTH_LacI"/>
    <property type="match status" value="1"/>
</dbReference>
<protein>
    <submittedName>
        <fullName evidence="5">LacI family DNA-binding transcriptional regulator</fullName>
    </submittedName>
</protein>
<keyword evidence="6" id="KW-1185">Reference proteome</keyword>
<dbReference type="PRINTS" id="PR00036">
    <property type="entry name" value="HTHLACI"/>
</dbReference>
<dbReference type="PROSITE" id="PS50932">
    <property type="entry name" value="HTH_LACI_2"/>
    <property type="match status" value="1"/>
</dbReference>
<evidence type="ECO:0000256" key="2">
    <source>
        <dbReference type="ARBA" id="ARBA00023125"/>
    </source>
</evidence>
<gene>
    <name evidence="5" type="ORF">KCG34_22920</name>
</gene>
<dbReference type="GO" id="GO:0003700">
    <property type="term" value="F:DNA-binding transcription factor activity"/>
    <property type="evidence" value="ECO:0007669"/>
    <property type="project" value="TreeGrafter"/>
</dbReference>
<dbReference type="Proteomes" id="UP000676409">
    <property type="component" value="Chromosome"/>
</dbReference>
<evidence type="ECO:0000313" key="5">
    <source>
        <dbReference type="EMBL" id="QUD87861.1"/>
    </source>
</evidence>
<sequence length="353" mass="38076">MADTRQITIKDVAQAAGVSFKTVSRVLNDEPNVRKELRDRVKAIAAELGYVPNVAARDLAGGRSYLIGLMFDNPSESYISKIQTGAITRCRTTGYYLIVEPLEPTDDVVATLEPILSRLRVEGLILTPPICDNLAVLDAIERAGVRYVRIAPDRDADRAPCVAMDDVHAAYEMTRHLLSLGHRDIAFIKGHPGHGAAPRRLEGYLRAMGEAGLVVPAEHIQPGQFSFQSGMVAGEALLGLDHPPTAIFASNDDMALGVMWAALHAGLSVPGDISVAGFDDSQPSRMAWPQLTTVRQPIAEMSAAAVDILIEGANRGRASQPANRWLDYELVVRGSTGAPRPVSARVEPRMISS</sequence>
<dbReference type="PANTHER" id="PTHR30146:SF153">
    <property type="entry name" value="LACTOSE OPERON REPRESSOR"/>
    <property type="match status" value="1"/>
</dbReference>
<keyword evidence="3" id="KW-0804">Transcription</keyword>
<dbReference type="Gene3D" id="3.40.50.2300">
    <property type="match status" value="2"/>
</dbReference>
<dbReference type="KEGG" id="caul:KCG34_22920"/>
<dbReference type="Pfam" id="PF13377">
    <property type="entry name" value="Peripla_BP_3"/>
    <property type="match status" value="1"/>
</dbReference>
<dbReference type="CDD" id="cd01545">
    <property type="entry name" value="PBP1_SalR"/>
    <property type="match status" value="1"/>
</dbReference>
<dbReference type="AlphaFoldDB" id="A0A975FZ68"/>
<organism evidence="5 6">
    <name type="scientific">Phenylobacterium montanum</name>
    <dbReference type="NCBI Taxonomy" id="2823693"/>
    <lineage>
        <taxon>Bacteria</taxon>
        <taxon>Pseudomonadati</taxon>
        <taxon>Pseudomonadota</taxon>
        <taxon>Alphaproteobacteria</taxon>
        <taxon>Caulobacterales</taxon>
        <taxon>Caulobacteraceae</taxon>
        <taxon>Phenylobacterium</taxon>
    </lineage>
</organism>
<accession>A0A975FZ68</accession>
<keyword evidence="2 5" id="KW-0238">DNA-binding</keyword>
<dbReference type="SMART" id="SM00354">
    <property type="entry name" value="HTH_LACI"/>
    <property type="match status" value="1"/>
</dbReference>
<evidence type="ECO:0000256" key="1">
    <source>
        <dbReference type="ARBA" id="ARBA00023015"/>
    </source>
</evidence>
<dbReference type="InterPro" id="IPR028082">
    <property type="entry name" value="Peripla_BP_I"/>
</dbReference>
<dbReference type="SUPFAM" id="SSF47413">
    <property type="entry name" value="lambda repressor-like DNA-binding domains"/>
    <property type="match status" value="1"/>
</dbReference>